<evidence type="ECO:0000313" key="1">
    <source>
        <dbReference type="EMBL" id="MED6154986.1"/>
    </source>
</evidence>
<reference evidence="1 2" key="1">
    <citation type="journal article" date="2023" name="Plants (Basel)">
        <title>Bridging the Gap: Combining Genomics and Transcriptomics Approaches to Understand Stylosanthes scabra, an Orphan Legume from the Brazilian Caatinga.</title>
        <authorList>
            <person name="Ferreira-Neto J.R.C."/>
            <person name="da Silva M.D."/>
            <person name="Binneck E."/>
            <person name="de Melo N.F."/>
            <person name="da Silva R.H."/>
            <person name="de Melo A.L.T.M."/>
            <person name="Pandolfi V."/>
            <person name="Bustamante F.O."/>
            <person name="Brasileiro-Vidal A.C."/>
            <person name="Benko-Iseppon A.M."/>
        </authorList>
    </citation>
    <scope>NUCLEOTIDE SEQUENCE [LARGE SCALE GENOMIC DNA]</scope>
    <source>
        <tissue evidence="1">Leaves</tissue>
    </source>
</reference>
<name>A0ABU6U1L9_9FABA</name>
<dbReference type="EMBL" id="JASCZI010120831">
    <property type="protein sequence ID" value="MED6154986.1"/>
    <property type="molecule type" value="Genomic_DNA"/>
</dbReference>
<accession>A0ABU6U1L9</accession>
<dbReference type="Proteomes" id="UP001341840">
    <property type="component" value="Unassembled WGS sequence"/>
</dbReference>
<gene>
    <name evidence="1" type="ORF">PIB30_001128</name>
</gene>
<evidence type="ECO:0000313" key="2">
    <source>
        <dbReference type="Proteomes" id="UP001341840"/>
    </source>
</evidence>
<proteinExistence type="predicted"/>
<sequence>MVPQTYQTWQGLLASKFAQTFEIVQVDNPGPSANFLRWWFLDGKRFLAAEDAFHQLPPNEIPVKATQRQPASPPQRQRLLLVALGACLWVVDAGEVGEGEEGVEAGHHHNRLKVEPALVTHLMCIRVRIARFFLYLRFSRMLAHPCSAIRRKHSWQDLVARVPDNGGRDTS</sequence>
<comment type="caution">
    <text evidence="1">The sequence shown here is derived from an EMBL/GenBank/DDBJ whole genome shotgun (WGS) entry which is preliminary data.</text>
</comment>
<keyword evidence="2" id="KW-1185">Reference proteome</keyword>
<protein>
    <submittedName>
        <fullName evidence="1">Uncharacterized protein</fullName>
    </submittedName>
</protein>
<organism evidence="1 2">
    <name type="scientific">Stylosanthes scabra</name>
    <dbReference type="NCBI Taxonomy" id="79078"/>
    <lineage>
        <taxon>Eukaryota</taxon>
        <taxon>Viridiplantae</taxon>
        <taxon>Streptophyta</taxon>
        <taxon>Embryophyta</taxon>
        <taxon>Tracheophyta</taxon>
        <taxon>Spermatophyta</taxon>
        <taxon>Magnoliopsida</taxon>
        <taxon>eudicotyledons</taxon>
        <taxon>Gunneridae</taxon>
        <taxon>Pentapetalae</taxon>
        <taxon>rosids</taxon>
        <taxon>fabids</taxon>
        <taxon>Fabales</taxon>
        <taxon>Fabaceae</taxon>
        <taxon>Papilionoideae</taxon>
        <taxon>50 kb inversion clade</taxon>
        <taxon>dalbergioids sensu lato</taxon>
        <taxon>Dalbergieae</taxon>
        <taxon>Pterocarpus clade</taxon>
        <taxon>Stylosanthes</taxon>
    </lineage>
</organism>